<dbReference type="GO" id="GO:0046872">
    <property type="term" value="F:metal ion binding"/>
    <property type="evidence" value="ECO:0007669"/>
    <property type="project" value="UniProtKB-KW"/>
</dbReference>
<dbReference type="RefSeq" id="WP_157525474.1">
    <property type="nucleotide sequence ID" value="NZ_CP066775.1"/>
</dbReference>
<comment type="catalytic activity">
    <reaction evidence="10 11">
        <text>L-serine = pyruvate + NH4(+)</text>
        <dbReference type="Rhea" id="RHEA:19169"/>
        <dbReference type="ChEBI" id="CHEBI:15361"/>
        <dbReference type="ChEBI" id="CHEBI:28938"/>
        <dbReference type="ChEBI" id="CHEBI:33384"/>
        <dbReference type="EC" id="4.3.1.17"/>
    </reaction>
</comment>
<organism evidence="14 15">
    <name type="scientific">Mucilaginibacter ginkgonis</name>
    <dbReference type="NCBI Taxonomy" id="2682091"/>
    <lineage>
        <taxon>Bacteria</taxon>
        <taxon>Pseudomonadati</taxon>
        <taxon>Bacteroidota</taxon>
        <taxon>Sphingobacteriia</taxon>
        <taxon>Sphingobacteriales</taxon>
        <taxon>Sphingobacteriaceae</taxon>
        <taxon>Mucilaginibacter</taxon>
    </lineage>
</organism>
<dbReference type="GO" id="GO:0051539">
    <property type="term" value="F:4 iron, 4 sulfur cluster binding"/>
    <property type="evidence" value="ECO:0007669"/>
    <property type="project" value="UniProtKB-UniRule"/>
</dbReference>
<keyword evidence="7 11" id="KW-0408">Iron</keyword>
<dbReference type="Pfam" id="PF03315">
    <property type="entry name" value="SDH_beta"/>
    <property type="match status" value="1"/>
</dbReference>
<dbReference type="GO" id="GO:0006094">
    <property type="term" value="P:gluconeogenesis"/>
    <property type="evidence" value="ECO:0007669"/>
    <property type="project" value="UniProtKB-KW"/>
</dbReference>
<dbReference type="Gene3D" id="3.30.1330.90">
    <property type="entry name" value="D-3-phosphoglycerate dehydrogenase, domain 3"/>
    <property type="match status" value="1"/>
</dbReference>
<dbReference type="KEGG" id="mgik:GO620_011335"/>
<evidence type="ECO:0000256" key="8">
    <source>
        <dbReference type="ARBA" id="ARBA00023014"/>
    </source>
</evidence>
<dbReference type="PANTHER" id="PTHR30182">
    <property type="entry name" value="L-SERINE DEHYDRATASE"/>
    <property type="match status" value="1"/>
</dbReference>
<dbReference type="EC" id="4.3.1.17" evidence="11"/>
<dbReference type="FunFam" id="3.30.1330.90:FF:000001">
    <property type="entry name" value="L-serine ammonia-lyase 1"/>
    <property type="match status" value="1"/>
</dbReference>
<evidence type="ECO:0000256" key="7">
    <source>
        <dbReference type="ARBA" id="ARBA00023004"/>
    </source>
</evidence>
<evidence type="ECO:0000256" key="3">
    <source>
        <dbReference type="ARBA" id="ARBA00008636"/>
    </source>
</evidence>
<evidence type="ECO:0000313" key="14">
    <source>
        <dbReference type="EMBL" id="QQL48770.1"/>
    </source>
</evidence>
<dbReference type="InterPro" id="IPR005130">
    <property type="entry name" value="Ser_deHydtase-like_asu"/>
</dbReference>
<evidence type="ECO:0000256" key="5">
    <source>
        <dbReference type="ARBA" id="ARBA00022485"/>
    </source>
</evidence>
<evidence type="ECO:0000256" key="1">
    <source>
        <dbReference type="ARBA" id="ARBA00001966"/>
    </source>
</evidence>
<evidence type="ECO:0000313" key="15">
    <source>
        <dbReference type="Proteomes" id="UP000429232"/>
    </source>
</evidence>
<feature type="domain" description="Serine dehydratase-like alpha subunit" evidence="12">
    <location>
        <begin position="188"/>
        <end position="466"/>
    </location>
</feature>
<accession>A0A6I4I452</accession>
<evidence type="ECO:0000256" key="4">
    <source>
        <dbReference type="ARBA" id="ARBA00022432"/>
    </source>
</evidence>
<keyword evidence="8 11" id="KW-0411">Iron-sulfur</keyword>
<comment type="cofactor">
    <cofactor evidence="1 11">
        <name>[4Fe-4S] cluster</name>
        <dbReference type="ChEBI" id="CHEBI:49883"/>
    </cofactor>
</comment>
<dbReference type="Pfam" id="PF03313">
    <property type="entry name" value="SDH_alpha"/>
    <property type="match status" value="1"/>
</dbReference>
<dbReference type="InterPro" id="IPR051318">
    <property type="entry name" value="Fe-S_L-Ser"/>
</dbReference>
<protein>
    <recommendedName>
        <fullName evidence="11">L-serine dehydratase</fullName>
        <ecNumber evidence="11">4.3.1.17</ecNumber>
    </recommendedName>
</protein>
<evidence type="ECO:0000256" key="11">
    <source>
        <dbReference type="RuleBase" id="RU366059"/>
    </source>
</evidence>
<dbReference type="Proteomes" id="UP000429232">
    <property type="component" value="Chromosome"/>
</dbReference>
<keyword evidence="6 11" id="KW-0479">Metal-binding</keyword>
<keyword evidence="15" id="KW-1185">Reference proteome</keyword>
<dbReference type="SUPFAM" id="SSF143548">
    <property type="entry name" value="Serine metabolism enzymes domain"/>
    <property type="match status" value="1"/>
</dbReference>
<name>A0A6I4I452_9SPHI</name>
<evidence type="ECO:0000259" key="12">
    <source>
        <dbReference type="Pfam" id="PF03313"/>
    </source>
</evidence>
<evidence type="ECO:0000256" key="9">
    <source>
        <dbReference type="ARBA" id="ARBA00023239"/>
    </source>
</evidence>
<dbReference type="AlphaFoldDB" id="A0A6I4I452"/>
<comment type="pathway">
    <text evidence="2">Carbohydrate biosynthesis; gluconeogenesis.</text>
</comment>
<keyword evidence="5 11" id="KW-0004">4Fe-4S</keyword>
<dbReference type="PANTHER" id="PTHR30182:SF1">
    <property type="entry name" value="L-SERINE DEHYDRATASE 1"/>
    <property type="match status" value="1"/>
</dbReference>
<dbReference type="NCBIfam" id="TIGR00720">
    <property type="entry name" value="sda_mono"/>
    <property type="match status" value="1"/>
</dbReference>
<feature type="domain" description="Serine dehydratase beta chain" evidence="13">
    <location>
        <begin position="7"/>
        <end position="158"/>
    </location>
</feature>
<dbReference type="InterPro" id="IPR004644">
    <property type="entry name" value="Fe-S_L-Ser_mono"/>
</dbReference>
<dbReference type="GO" id="GO:0003941">
    <property type="term" value="F:L-serine ammonia-lyase activity"/>
    <property type="evidence" value="ECO:0007669"/>
    <property type="project" value="UniProtKB-UniRule"/>
</dbReference>
<evidence type="ECO:0000256" key="10">
    <source>
        <dbReference type="ARBA" id="ARBA00049406"/>
    </source>
</evidence>
<evidence type="ECO:0000259" key="13">
    <source>
        <dbReference type="Pfam" id="PF03315"/>
    </source>
</evidence>
<keyword evidence="9 11" id="KW-0456">Lyase</keyword>
<reference evidence="14 15" key="1">
    <citation type="submission" date="2020-12" db="EMBL/GenBank/DDBJ databases">
        <title>HMF7856_wgs.fasta genome submission.</title>
        <authorList>
            <person name="Kang H."/>
            <person name="Kim H."/>
            <person name="Joh K."/>
        </authorList>
    </citation>
    <scope>NUCLEOTIDE SEQUENCE [LARGE SCALE GENOMIC DNA]</scope>
    <source>
        <strain evidence="14 15">HMF7856</strain>
    </source>
</reference>
<keyword evidence="4 11" id="KW-0312">Gluconeogenesis</keyword>
<dbReference type="InterPro" id="IPR005131">
    <property type="entry name" value="Ser_deHydtase_bsu"/>
</dbReference>
<gene>
    <name evidence="14" type="ORF">GO620_011335</name>
</gene>
<proteinExistence type="inferred from homology"/>
<sequence>MQKEQISVFDMFKIGIGPSSSHTLGPWRAAQQFVSLLQSSQVLELVTEVKILLYGSLAKTGRGHGTDVAILLGLSGDDPVTFNVDEVTPKTEAIKSEGKLCLGGFREIGFSYIYDLLFLFTESLPFHPNAVTFQAFLSNGKAVSETYYSIGGGFVVSDNCEKSAGKAEVDLPFPIENAGELLHWCRKTGLKISEVVMENEQAWRSEQETRAGVLNIYKTISECIYRGCHTRGNLPGGLNVARRAAALNKKLIGNRAYNNYNEWVAAIRATGEGFKNILDWVSCFALAVNEENASFGRVVTAPTNGAAGVIPAVLQYYIVFCDAFKEEQVIQFLLTASEIGSIFKKGATISAAMGGCQAEIGVSSAMAAAALTECLGGTQRQAMMAAEIAMEHHLGLTCDPIGGLVQVPCIERNTMGAIKAITASQLALQSNPEYAKVSLDAVVKTMWQTALDMNSKYKETADGGLAINIPISLPEC</sequence>
<comment type="similarity">
    <text evidence="3 11">Belongs to the iron-sulfur dependent L-serine dehydratase family.</text>
</comment>
<dbReference type="EMBL" id="CP066775">
    <property type="protein sequence ID" value="QQL48770.1"/>
    <property type="molecule type" value="Genomic_DNA"/>
</dbReference>
<dbReference type="InterPro" id="IPR029009">
    <property type="entry name" value="ASB_dom_sf"/>
</dbReference>
<evidence type="ECO:0000256" key="2">
    <source>
        <dbReference type="ARBA" id="ARBA00004742"/>
    </source>
</evidence>
<evidence type="ECO:0000256" key="6">
    <source>
        <dbReference type="ARBA" id="ARBA00022723"/>
    </source>
</evidence>